<organism evidence="11 12">
    <name type="scientific">Desulfonatronum thiosulfatophilum</name>
    <dbReference type="NCBI Taxonomy" id="617002"/>
    <lineage>
        <taxon>Bacteria</taxon>
        <taxon>Pseudomonadati</taxon>
        <taxon>Thermodesulfobacteriota</taxon>
        <taxon>Desulfovibrionia</taxon>
        <taxon>Desulfovibrionales</taxon>
        <taxon>Desulfonatronaceae</taxon>
        <taxon>Desulfonatronum</taxon>
    </lineage>
</organism>
<dbReference type="NCBIfam" id="NF000996">
    <property type="entry name" value="PRK00105.1"/>
    <property type="match status" value="1"/>
</dbReference>
<evidence type="ECO:0000256" key="4">
    <source>
        <dbReference type="ARBA" id="ARBA00015486"/>
    </source>
</evidence>
<evidence type="ECO:0000256" key="7">
    <source>
        <dbReference type="ARBA" id="ARBA00022679"/>
    </source>
</evidence>
<evidence type="ECO:0000256" key="8">
    <source>
        <dbReference type="ARBA" id="ARBA00030686"/>
    </source>
</evidence>
<dbReference type="GO" id="GO:0009236">
    <property type="term" value="P:cobalamin biosynthetic process"/>
    <property type="evidence" value="ECO:0007669"/>
    <property type="project" value="UniProtKB-UniRule"/>
</dbReference>
<comment type="pathway">
    <text evidence="1 10">Nucleoside biosynthesis; alpha-ribazole biosynthesis; alpha-ribazole from 5,6-dimethylbenzimidazole: step 1/2.</text>
</comment>
<keyword evidence="5 10" id="KW-0169">Cobalamin biosynthesis</keyword>
<gene>
    <name evidence="10" type="primary">cobT</name>
    <name evidence="11" type="ORF">SAMN05660653_01966</name>
</gene>
<accession>A0A1G6D6L1</accession>
<name>A0A1G6D6L1_9BACT</name>
<evidence type="ECO:0000256" key="10">
    <source>
        <dbReference type="HAMAP-Rule" id="MF_00230"/>
    </source>
</evidence>
<sequence length="372" mass="38451">MSLSSISSGSTGTILQECTAAISALNKSATPDIQARLDNLTKPRGSLGRLEDLALRLTLISMAAGRGNLPQADPARIYTCAADHGVAARGVSKFPQEVTRQMVFNFLNGGAAVNVFTRSSDVELRVVDVGVKGADFADTPGLLNRKIAQGTADISAGPAMSLQECISAVELGISLAEQAANEGIRVVGTGEMGIANTTAATALYCAYLDLPPETITGPGTGLNEQEIRHKAGVVGRALQTNHVELPPADPMRTLAALGGLEIACLSGLILGCARRKLAVVIDGFISTAAYVAAWKIHPSVGDYAFFAHGSAEPGHSVILHHLRVRPILDLGMRLGEGTGVALAIPILRAAAAMYNNMASFADAGVSGSDDSA</sequence>
<evidence type="ECO:0000313" key="12">
    <source>
        <dbReference type="Proteomes" id="UP000198771"/>
    </source>
</evidence>
<dbReference type="Gene3D" id="1.10.1610.10">
    <property type="match status" value="1"/>
</dbReference>
<dbReference type="HAMAP" id="MF_00230">
    <property type="entry name" value="CobT"/>
    <property type="match status" value="1"/>
</dbReference>
<dbReference type="EMBL" id="FMXO01000010">
    <property type="protein sequence ID" value="SDB40806.1"/>
    <property type="molecule type" value="Genomic_DNA"/>
</dbReference>
<dbReference type="Pfam" id="PF02277">
    <property type="entry name" value="DBI_PRT"/>
    <property type="match status" value="1"/>
</dbReference>
<evidence type="ECO:0000256" key="6">
    <source>
        <dbReference type="ARBA" id="ARBA00022676"/>
    </source>
</evidence>
<evidence type="ECO:0000256" key="5">
    <source>
        <dbReference type="ARBA" id="ARBA00022573"/>
    </source>
</evidence>
<proteinExistence type="inferred from homology"/>
<dbReference type="RefSeq" id="WP_092120768.1">
    <property type="nucleotide sequence ID" value="NZ_FMXO01000010.1"/>
</dbReference>
<dbReference type="PANTHER" id="PTHR43463">
    <property type="entry name" value="NICOTINATE-NUCLEOTIDE--DIMETHYLBENZIMIDAZOLE PHOSPHORIBOSYLTRANSFERASE"/>
    <property type="match status" value="1"/>
</dbReference>
<evidence type="ECO:0000256" key="9">
    <source>
        <dbReference type="ARBA" id="ARBA00047340"/>
    </source>
</evidence>
<dbReference type="Gene3D" id="3.40.50.10210">
    <property type="match status" value="1"/>
</dbReference>
<dbReference type="EC" id="2.4.2.21" evidence="3 10"/>
<evidence type="ECO:0000256" key="3">
    <source>
        <dbReference type="ARBA" id="ARBA00011991"/>
    </source>
</evidence>
<protein>
    <recommendedName>
        <fullName evidence="4 10">Nicotinate-nucleotide--dimethylbenzimidazole phosphoribosyltransferase</fullName>
        <shortName evidence="10">NN:DBI PRT</shortName>
        <ecNumber evidence="3 10">2.4.2.21</ecNumber>
    </recommendedName>
    <alternativeName>
        <fullName evidence="8 10">N(1)-alpha-phosphoribosyltransferase</fullName>
    </alternativeName>
</protein>
<keyword evidence="7 10" id="KW-0808">Transferase</keyword>
<comment type="similarity">
    <text evidence="2 10">Belongs to the CobT family.</text>
</comment>
<dbReference type="NCBIfam" id="TIGR03160">
    <property type="entry name" value="cobT_DBIPRT"/>
    <property type="match status" value="1"/>
</dbReference>
<reference evidence="11 12" key="1">
    <citation type="submission" date="2016-10" db="EMBL/GenBank/DDBJ databases">
        <authorList>
            <person name="de Groot N.N."/>
        </authorList>
    </citation>
    <scope>NUCLEOTIDE SEQUENCE [LARGE SCALE GENOMIC DNA]</scope>
    <source>
        <strain evidence="11 12">ASO4-2</strain>
    </source>
</reference>
<comment type="function">
    <text evidence="10">Catalyzes the synthesis of alpha-ribazole-5'-phosphate from nicotinate mononucleotide (NAMN) and 5,6-dimethylbenzimidazole (DMB).</text>
</comment>
<dbReference type="Proteomes" id="UP000198771">
    <property type="component" value="Unassembled WGS sequence"/>
</dbReference>
<dbReference type="InterPro" id="IPR023195">
    <property type="entry name" value="Nict_dMeBzImd_PRibTrfase_N"/>
</dbReference>
<keyword evidence="12" id="KW-1185">Reference proteome</keyword>
<dbReference type="STRING" id="617002.SAMN05660653_01966"/>
<dbReference type="UniPathway" id="UPA00061">
    <property type="reaction ID" value="UER00516"/>
</dbReference>
<dbReference type="InterPro" id="IPR003200">
    <property type="entry name" value="Nict_dMeBzImd_PRibTrfase"/>
</dbReference>
<dbReference type="AlphaFoldDB" id="A0A1G6D6L1"/>
<dbReference type="InterPro" id="IPR036087">
    <property type="entry name" value="Nict_dMeBzImd_PRibTrfase_sf"/>
</dbReference>
<evidence type="ECO:0000256" key="2">
    <source>
        <dbReference type="ARBA" id="ARBA00007110"/>
    </source>
</evidence>
<feature type="active site" description="Proton acceptor" evidence="10">
    <location>
        <position position="336"/>
    </location>
</feature>
<dbReference type="OrthoDB" id="9781491at2"/>
<dbReference type="CDD" id="cd02439">
    <property type="entry name" value="DMB-PRT_CobT"/>
    <property type="match status" value="1"/>
</dbReference>
<keyword evidence="6 10" id="KW-0328">Glycosyltransferase</keyword>
<evidence type="ECO:0000313" key="11">
    <source>
        <dbReference type="EMBL" id="SDB40806.1"/>
    </source>
</evidence>
<comment type="catalytic activity">
    <reaction evidence="9 10">
        <text>5,6-dimethylbenzimidazole + nicotinate beta-D-ribonucleotide = alpha-ribazole 5'-phosphate + nicotinate + H(+)</text>
        <dbReference type="Rhea" id="RHEA:11196"/>
        <dbReference type="ChEBI" id="CHEBI:15378"/>
        <dbReference type="ChEBI" id="CHEBI:15890"/>
        <dbReference type="ChEBI" id="CHEBI:32544"/>
        <dbReference type="ChEBI" id="CHEBI:57502"/>
        <dbReference type="ChEBI" id="CHEBI:57918"/>
        <dbReference type="EC" id="2.4.2.21"/>
    </reaction>
</comment>
<dbReference type="GO" id="GO:0008939">
    <property type="term" value="F:nicotinate-nucleotide-dimethylbenzimidazole phosphoribosyltransferase activity"/>
    <property type="evidence" value="ECO:0007669"/>
    <property type="project" value="UniProtKB-UniRule"/>
</dbReference>
<dbReference type="InterPro" id="IPR017846">
    <property type="entry name" value="Nict_dMeBzImd_PRibTrfase_bact"/>
</dbReference>
<dbReference type="SUPFAM" id="SSF52733">
    <property type="entry name" value="Nicotinate mononucleotide:5,6-dimethylbenzimidazole phosphoribosyltransferase (CobT)"/>
    <property type="match status" value="1"/>
</dbReference>
<dbReference type="FunFam" id="3.40.50.10210:FF:000001">
    <property type="entry name" value="Nicotinate-nucleotide--dimethylbenzimidazole phosphoribosyltransferase"/>
    <property type="match status" value="1"/>
</dbReference>
<dbReference type="PANTHER" id="PTHR43463:SF1">
    <property type="entry name" value="NICOTINATE-NUCLEOTIDE--DIMETHYLBENZIMIDAZOLE PHOSPHORIBOSYLTRANSFERASE"/>
    <property type="match status" value="1"/>
</dbReference>
<evidence type="ECO:0000256" key="1">
    <source>
        <dbReference type="ARBA" id="ARBA00005049"/>
    </source>
</evidence>